<reference evidence="1" key="1">
    <citation type="submission" date="2016-06" db="EMBL/GenBank/DDBJ databases">
        <authorList>
            <person name="Cuomo C."/>
            <person name="Litvintseva A."/>
            <person name="Heitman J."/>
            <person name="Chen Y."/>
            <person name="Sun S."/>
            <person name="Springer D."/>
            <person name="Dromer F."/>
            <person name="Young S."/>
            <person name="Zeng Q."/>
            <person name="Chapman S."/>
            <person name="Gujja S."/>
            <person name="Saif S."/>
            <person name="Birren B."/>
        </authorList>
    </citation>
    <scope>NUCLEOTIDE SEQUENCE</scope>
    <source>
        <strain evidence="1">CBS 7841</strain>
    </source>
</reference>
<dbReference type="Proteomes" id="UP000094043">
    <property type="component" value="Chromosome 7"/>
</dbReference>
<proteinExistence type="predicted"/>
<reference evidence="1" key="2">
    <citation type="journal article" date="2022" name="Elife">
        <title>Obligate sexual reproduction of a homothallic fungus closely related to the Cryptococcus pathogenic species complex.</title>
        <authorList>
            <person name="Passer A.R."/>
            <person name="Clancey S.A."/>
            <person name="Shea T."/>
            <person name="David-Palma M."/>
            <person name="Averette A.F."/>
            <person name="Boekhout T."/>
            <person name="Porcel B.M."/>
            <person name="Nowrousian M."/>
            <person name="Cuomo C.A."/>
            <person name="Sun S."/>
            <person name="Heitman J."/>
            <person name="Coelho M.A."/>
        </authorList>
    </citation>
    <scope>NUCLEOTIDE SEQUENCE</scope>
    <source>
        <strain evidence="1">CBS 7841</strain>
    </source>
</reference>
<evidence type="ECO:0000313" key="2">
    <source>
        <dbReference type="Proteomes" id="UP000094043"/>
    </source>
</evidence>
<dbReference type="RefSeq" id="XP_066071069.1">
    <property type="nucleotide sequence ID" value="XM_066214972.1"/>
</dbReference>
<name>A0AAJ8JXY9_9TREE</name>
<gene>
    <name evidence="1" type="ORF">L203_105605</name>
</gene>
<dbReference type="EMBL" id="CP143790">
    <property type="protein sequence ID" value="WVN90369.1"/>
    <property type="molecule type" value="Genomic_DNA"/>
</dbReference>
<reference evidence="1" key="3">
    <citation type="submission" date="2024-01" db="EMBL/GenBank/DDBJ databases">
        <authorList>
            <person name="Coelho M.A."/>
            <person name="David-Palma M."/>
            <person name="Shea T."/>
            <person name="Sun S."/>
            <person name="Cuomo C.A."/>
            <person name="Heitman J."/>
        </authorList>
    </citation>
    <scope>NUCLEOTIDE SEQUENCE</scope>
    <source>
        <strain evidence="1">CBS 7841</strain>
    </source>
</reference>
<dbReference type="AlphaFoldDB" id="A0AAJ8JXY9"/>
<evidence type="ECO:0000313" key="1">
    <source>
        <dbReference type="EMBL" id="WVN90369.1"/>
    </source>
</evidence>
<accession>A0AAJ8JXY9</accession>
<sequence length="84" mass="9298">MAYAEPEESIANRVDLPNGPLILLELQNTVAWPGGAERDRIKYGVQDLWCHPNGVSLVDGSHLNLAQAPAKPERGALSFWTRKF</sequence>
<protein>
    <submittedName>
        <fullName evidence="1">Uncharacterized protein</fullName>
    </submittedName>
</protein>
<dbReference type="GeneID" id="91089814"/>
<dbReference type="KEGG" id="cdep:91089814"/>
<organism evidence="1 2">
    <name type="scientific">Cryptococcus depauperatus CBS 7841</name>
    <dbReference type="NCBI Taxonomy" id="1295531"/>
    <lineage>
        <taxon>Eukaryota</taxon>
        <taxon>Fungi</taxon>
        <taxon>Dikarya</taxon>
        <taxon>Basidiomycota</taxon>
        <taxon>Agaricomycotina</taxon>
        <taxon>Tremellomycetes</taxon>
        <taxon>Tremellales</taxon>
        <taxon>Cryptococcaceae</taxon>
        <taxon>Cryptococcus</taxon>
    </lineage>
</organism>
<keyword evidence="2" id="KW-1185">Reference proteome</keyword>